<evidence type="ECO:0000313" key="2">
    <source>
        <dbReference type="EMBL" id="KAK8853630.1"/>
    </source>
</evidence>
<evidence type="ECO:0000259" key="1">
    <source>
        <dbReference type="Pfam" id="PF13392"/>
    </source>
</evidence>
<accession>A0ABR2HVG3</accession>
<dbReference type="EMBL" id="JAPFFF010000022">
    <property type="protein sequence ID" value="KAK8853630.1"/>
    <property type="molecule type" value="Genomic_DNA"/>
</dbReference>
<dbReference type="InterPro" id="IPR003615">
    <property type="entry name" value="HNH_nuc"/>
</dbReference>
<organism evidence="2 3">
    <name type="scientific">Tritrichomonas musculus</name>
    <dbReference type="NCBI Taxonomy" id="1915356"/>
    <lineage>
        <taxon>Eukaryota</taxon>
        <taxon>Metamonada</taxon>
        <taxon>Parabasalia</taxon>
        <taxon>Tritrichomonadida</taxon>
        <taxon>Tritrichomonadidae</taxon>
        <taxon>Tritrichomonas</taxon>
    </lineage>
</organism>
<dbReference type="SUPFAM" id="SSF54060">
    <property type="entry name" value="His-Me finger endonucleases"/>
    <property type="match status" value="1"/>
</dbReference>
<dbReference type="Proteomes" id="UP001470230">
    <property type="component" value="Unassembled WGS sequence"/>
</dbReference>
<evidence type="ECO:0000313" key="3">
    <source>
        <dbReference type="Proteomes" id="UP001470230"/>
    </source>
</evidence>
<keyword evidence="3" id="KW-1185">Reference proteome</keyword>
<reference evidence="2 3" key="1">
    <citation type="submission" date="2024-04" db="EMBL/GenBank/DDBJ databases">
        <title>Tritrichomonas musculus Genome.</title>
        <authorList>
            <person name="Alves-Ferreira E."/>
            <person name="Grigg M."/>
            <person name="Lorenzi H."/>
            <person name="Galac M."/>
        </authorList>
    </citation>
    <scope>NUCLEOTIDE SEQUENCE [LARGE SCALE GENOMIC DNA]</scope>
    <source>
        <strain evidence="2 3">EAF2021</strain>
    </source>
</reference>
<gene>
    <name evidence="2" type="ORF">M9Y10_017191</name>
</gene>
<dbReference type="Gene3D" id="3.90.75.20">
    <property type="match status" value="1"/>
</dbReference>
<protein>
    <recommendedName>
        <fullName evidence="1">HNH nuclease domain-containing protein</fullName>
    </recommendedName>
</protein>
<dbReference type="InterPro" id="IPR044925">
    <property type="entry name" value="His-Me_finger_sf"/>
</dbReference>
<dbReference type="Pfam" id="PF13392">
    <property type="entry name" value="HNH_3"/>
    <property type="match status" value="1"/>
</dbReference>
<sequence>MNANQIENNEPQFISLLEHDDYEILNQYPFTIRRKSDQFVPSESTSNGYVNIHLNNKSYNKHTLIAKQFIPNPNNLPYVDHINHNRSDNHLSNLRWVTSSQNIFNKSSHHGIQYEFIDDLPKEAIKILFYDTRTEHYEFEDEKYYYYHDDENDEDLFYGRIDETTYRILHINENTNGLKLVRMRDVNHKSVALYINRFKHQYTLD</sequence>
<name>A0ABR2HVG3_9EUKA</name>
<feature type="domain" description="HNH nuclease" evidence="1">
    <location>
        <begin position="61"/>
        <end position="102"/>
    </location>
</feature>
<comment type="caution">
    <text evidence="2">The sequence shown here is derived from an EMBL/GenBank/DDBJ whole genome shotgun (WGS) entry which is preliminary data.</text>
</comment>
<proteinExistence type="predicted"/>